<dbReference type="EMBL" id="UYJE01010074">
    <property type="protein sequence ID" value="VDI79429.1"/>
    <property type="molecule type" value="Genomic_DNA"/>
</dbReference>
<accession>A0A8B6HI16</accession>
<gene>
    <name evidence="2" type="ORF">MGAL_10B089068</name>
</gene>
<evidence type="ECO:0000313" key="2">
    <source>
        <dbReference type="EMBL" id="VDI79429.1"/>
    </source>
</evidence>
<feature type="transmembrane region" description="Helical" evidence="1">
    <location>
        <begin position="139"/>
        <end position="159"/>
    </location>
</feature>
<dbReference type="AlphaFoldDB" id="A0A8B6HI16"/>
<comment type="caution">
    <text evidence="2">The sequence shown here is derived from an EMBL/GenBank/DDBJ whole genome shotgun (WGS) entry which is preliminary data.</text>
</comment>
<evidence type="ECO:0000313" key="3">
    <source>
        <dbReference type="Proteomes" id="UP000596742"/>
    </source>
</evidence>
<evidence type="ECO:0000256" key="1">
    <source>
        <dbReference type="SAM" id="Phobius"/>
    </source>
</evidence>
<sequence length="275" mass="31365">MVKIKTKSDNNCCFRHNPTANRAESSNNSLYLYDSCVSIEKIILEKQNLAKNNEKIHDLKLTVQTKFKKRLTSMVAVSSSRVEPRIEIFGMQLIKQCHFVNYTSHIPVLPGCTNGFGGERCETHASAHSQAQSSDLKPMITIVVPVVIGVVLILVILFFRRRRDQFKHQRMHNSNMEINNPIYRQQVDGEIEGQGSEIEPLDMEGVDHNTNFANPMYARLYTTDSTQVLLPKDSDSEEALDKNGDLNFYGVKGQFKEVKFLIVANIMIIIDRFRI</sequence>
<protein>
    <recommendedName>
        <fullName evidence="4">EGF-like domain-containing protein</fullName>
    </recommendedName>
</protein>
<keyword evidence="1" id="KW-0472">Membrane</keyword>
<evidence type="ECO:0008006" key="4">
    <source>
        <dbReference type="Google" id="ProtNLM"/>
    </source>
</evidence>
<name>A0A8B6HI16_MYTGA</name>
<reference evidence="2" key="1">
    <citation type="submission" date="2018-11" db="EMBL/GenBank/DDBJ databases">
        <authorList>
            <person name="Alioto T."/>
            <person name="Alioto T."/>
        </authorList>
    </citation>
    <scope>NUCLEOTIDE SEQUENCE</scope>
</reference>
<organism evidence="2 3">
    <name type="scientific">Mytilus galloprovincialis</name>
    <name type="common">Mediterranean mussel</name>
    <dbReference type="NCBI Taxonomy" id="29158"/>
    <lineage>
        <taxon>Eukaryota</taxon>
        <taxon>Metazoa</taxon>
        <taxon>Spiralia</taxon>
        <taxon>Lophotrochozoa</taxon>
        <taxon>Mollusca</taxon>
        <taxon>Bivalvia</taxon>
        <taxon>Autobranchia</taxon>
        <taxon>Pteriomorphia</taxon>
        <taxon>Mytilida</taxon>
        <taxon>Mytiloidea</taxon>
        <taxon>Mytilidae</taxon>
        <taxon>Mytilinae</taxon>
        <taxon>Mytilus</taxon>
    </lineage>
</organism>
<keyword evidence="1" id="KW-1133">Transmembrane helix</keyword>
<dbReference type="Proteomes" id="UP000596742">
    <property type="component" value="Unassembled WGS sequence"/>
</dbReference>
<keyword evidence="3" id="KW-1185">Reference proteome</keyword>
<proteinExistence type="predicted"/>
<keyword evidence="1" id="KW-0812">Transmembrane</keyword>